<dbReference type="Pfam" id="PF00005">
    <property type="entry name" value="ABC_tran"/>
    <property type="match status" value="1"/>
</dbReference>
<dbReference type="PANTHER" id="PTHR42711:SF5">
    <property type="entry name" value="ABC TRANSPORTER ATP-BINDING PROTEIN NATA"/>
    <property type="match status" value="1"/>
</dbReference>
<evidence type="ECO:0000313" key="6">
    <source>
        <dbReference type="EMBL" id="RUT44413.1"/>
    </source>
</evidence>
<dbReference type="OrthoDB" id="9804819at2"/>
<dbReference type="Proteomes" id="UP000279446">
    <property type="component" value="Unassembled WGS sequence"/>
</dbReference>
<evidence type="ECO:0000259" key="5">
    <source>
        <dbReference type="PROSITE" id="PS50893"/>
    </source>
</evidence>
<dbReference type="SMART" id="SM00382">
    <property type="entry name" value="AAA"/>
    <property type="match status" value="1"/>
</dbReference>
<dbReference type="RefSeq" id="WP_127193358.1">
    <property type="nucleotide sequence ID" value="NZ_RZNY01000015.1"/>
</dbReference>
<dbReference type="InterPro" id="IPR027417">
    <property type="entry name" value="P-loop_NTPase"/>
</dbReference>
<dbReference type="InterPro" id="IPR050763">
    <property type="entry name" value="ABC_transporter_ATP-binding"/>
</dbReference>
<evidence type="ECO:0000256" key="4">
    <source>
        <dbReference type="ARBA" id="ARBA00022840"/>
    </source>
</evidence>
<keyword evidence="2" id="KW-0813">Transport</keyword>
<keyword evidence="7" id="KW-1185">Reference proteome</keyword>
<evidence type="ECO:0000256" key="3">
    <source>
        <dbReference type="ARBA" id="ARBA00022741"/>
    </source>
</evidence>
<feature type="domain" description="ABC transporter" evidence="5">
    <location>
        <begin position="7"/>
        <end position="236"/>
    </location>
</feature>
<gene>
    <name evidence="6" type="ORF">EJP82_17490</name>
</gene>
<accession>A0A433Y5U5</accession>
<dbReference type="GO" id="GO:0016887">
    <property type="term" value="F:ATP hydrolysis activity"/>
    <property type="evidence" value="ECO:0007669"/>
    <property type="project" value="InterPro"/>
</dbReference>
<name>A0A433Y5U5_9BACL</name>
<proteinExistence type="inferred from homology"/>
<keyword evidence="3" id="KW-0547">Nucleotide-binding</keyword>
<organism evidence="6 7">
    <name type="scientific">Paenibacillus anaericanus</name>
    <dbReference type="NCBI Taxonomy" id="170367"/>
    <lineage>
        <taxon>Bacteria</taxon>
        <taxon>Bacillati</taxon>
        <taxon>Bacillota</taxon>
        <taxon>Bacilli</taxon>
        <taxon>Bacillales</taxon>
        <taxon>Paenibacillaceae</taxon>
        <taxon>Paenibacillus</taxon>
    </lineage>
</organism>
<dbReference type="AlphaFoldDB" id="A0A433Y5U5"/>
<dbReference type="PROSITE" id="PS50893">
    <property type="entry name" value="ABC_TRANSPORTER_2"/>
    <property type="match status" value="1"/>
</dbReference>
<dbReference type="Gene3D" id="3.40.50.300">
    <property type="entry name" value="P-loop containing nucleotide triphosphate hydrolases"/>
    <property type="match status" value="1"/>
</dbReference>
<comment type="caution">
    <text evidence="6">The sequence shown here is derived from an EMBL/GenBank/DDBJ whole genome shotgun (WGS) entry which is preliminary data.</text>
</comment>
<sequence length="310" mass="34596">MVNQNALELKSLSKSFGNFKAVDNLSMSVKQGEIFSLLGPNGAGKTTAINMITGVLEMDDGTIEMNGVSYQKGGSTRGGMIGVCTQELQLWPFMTCEEQLHFMGNLYKLDTKVIKKRSLSLLEMVGLSDKRKVWAKKLSGGMQRRLHLIMSVIHDPDIVILDEPEAGLDPQSRILVRDFIKFMSKSKTILLTTHNMDEAERLSSRVAIMDKGKVLVCDTPTMLRQRIAPEETMEILYEQPVVVTEQWKSVPYKVQVNDKTIRVTGNRLAAEAPNILSKMSSLCGDPVTVSLRQSTLEDVFIKLTGRSLRE</sequence>
<dbReference type="InterPro" id="IPR003593">
    <property type="entry name" value="AAA+_ATPase"/>
</dbReference>
<evidence type="ECO:0000256" key="1">
    <source>
        <dbReference type="ARBA" id="ARBA00005417"/>
    </source>
</evidence>
<keyword evidence="4 6" id="KW-0067">ATP-binding</keyword>
<dbReference type="PANTHER" id="PTHR42711">
    <property type="entry name" value="ABC TRANSPORTER ATP-BINDING PROTEIN"/>
    <property type="match status" value="1"/>
</dbReference>
<dbReference type="CDD" id="cd03263">
    <property type="entry name" value="ABC_subfamily_A"/>
    <property type="match status" value="1"/>
</dbReference>
<reference evidence="6 7" key="1">
    <citation type="submission" date="2018-12" db="EMBL/GenBank/DDBJ databases">
        <authorList>
            <person name="Sun L."/>
            <person name="Chen Z."/>
        </authorList>
    </citation>
    <scope>NUCLEOTIDE SEQUENCE [LARGE SCALE GENOMIC DNA]</scope>
    <source>
        <strain evidence="6 7">DSM 15890</strain>
    </source>
</reference>
<dbReference type="SUPFAM" id="SSF52540">
    <property type="entry name" value="P-loop containing nucleoside triphosphate hydrolases"/>
    <property type="match status" value="1"/>
</dbReference>
<evidence type="ECO:0000313" key="7">
    <source>
        <dbReference type="Proteomes" id="UP000279446"/>
    </source>
</evidence>
<dbReference type="EMBL" id="RZNY01000015">
    <property type="protein sequence ID" value="RUT44413.1"/>
    <property type="molecule type" value="Genomic_DNA"/>
</dbReference>
<protein>
    <submittedName>
        <fullName evidence="6">ABC transporter ATP-binding protein</fullName>
    </submittedName>
</protein>
<evidence type="ECO:0000256" key="2">
    <source>
        <dbReference type="ARBA" id="ARBA00022448"/>
    </source>
</evidence>
<dbReference type="GO" id="GO:0005524">
    <property type="term" value="F:ATP binding"/>
    <property type="evidence" value="ECO:0007669"/>
    <property type="project" value="UniProtKB-KW"/>
</dbReference>
<comment type="similarity">
    <text evidence="1">Belongs to the ABC transporter superfamily.</text>
</comment>
<dbReference type="InterPro" id="IPR003439">
    <property type="entry name" value="ABC_transporter-like_ATP-bd"/>
</dbReference>